<sequence>MANVSAELVKERIDKFGKLWMIDDLIRVRGRDEDQVPILGYPKHDHDATEYEYFTGRDLDSMVDEACRALTRAGLEVNSRKTVALFAPSDLSFVVTFFALFRLGCKVLAISIRLNQPACIHLLERANCDAILYGTTVRINSTMAEIKQARPDLMLIRMPTREDFDVPGGAAEPFQRPIPDRETEHTQMALMMHSSGSTGLPKPLLLSHRSLLASIVSGTGLKAFNALPWYHLHGLITSIQAMWMRRPAHLFNAHMPLTADNLISALKSIQPEICHTVPYVLKLMAERQDGIAVLEKCKFVTSAGARTPDELGNRVVEAGVRLGLVFGLTEVGHVGDSIHRAPGDDSWDYIRPYVNLRNHIMFKKVDSGIYESVYLKSHPALMTANSNDPPGSFHSGDLFAPHPTIDWAWKYVARADDRVTLLSGEKILPLNIEGTIRESALVREALMVGNDRLVPGLLVFRSTAAAALSNDELLAAIRPFIDRANSIADEFARLTPDMIAPLAADIEYPATDKNNIIRAAAYSRFEEVIDSLYDDKDQDTTKIDGGKDLKFDVEQLEQFISRLISQQAGIEVPNMGTDLFAAGIDSLRAAQVRRLLQRDLDLGGHSLPTNIVYDAGSVAKLARVLFALRTGETLEHSVDEDDILKMEKIIGDTGEFRLWIPGKLSTPVEDTVVSVLTGATGALGAHILDQLLDDPKVGQILCLVRGGDALGRIDKSMRVRGLCMVSCDKERAEKVKALTTNNLGEPTLGLSPEDYEALRESVTLIIHAAWPVNFNISLASLVPHTAGLRNLLELSLSVPFKSPARVIFASSISTAFRMPTPANVPEEPIQSLTYAAPTGYARSKLVGERICSSAAASGAAVGVLRIGQISADSVEGIWNDKEAIPILVRSAPEVRALPRLEGDHNICDWMPVDTVARTCLQLIRKLPTEAKEPSFYNIKPPHGFSWNEQFLPALRKAGLEFEDVSLQEWLTRLRSRAKELGSAAEAALPAVKLVHYYEDTFGGLGVGLGAGLRFDIQKACRDSSALHQCPQILEAGLVPKMLRHWLGVNT</sequence>
<dbReference type="EMBL" id="MU393512">
    <property type="protein sequence ID" value="KAI4863091.1"/>
    <property type="molecule type" value="Genomic_DNA"/>
</dbReference>
<accession>A0ACB9YUI7</accession>
<evidence type="ECO:0000313" key="2">
    <source>
        <dbReference type="Proteomes" id="UP001497700"/>
    </source>
</evidence>
<organism evidence="1 2">
    <name type="scientific">Hypoxylon rubiginosum</name>
    <dbReference type="NCBI Taxonomy" id="110542"/>
    <lineage>
        <taxon>Eukaryota</taxon>
        <taxon>Fungi</taxon>
        <taxon>Dikarya</taxon>
        <taxon>Ascomycota</taxon>
        <taxon>Pezizomycotina</taxon>
        <taxon>Sordariomycetes</taxon>
        <taxon>Xylariomycetidae</taxon>
        <taxon>Xylariales</taxon>
        <taxon>Hypoxylaceae</taxon>
        <taxon>Hypoxylon</taxon>
    </lineage>
</organism>
<evidence type="ECO:0000313" key="1">
    <source>
        <dbReference type="EMBL" id="KAI4863091.1"/>
    </source>
</evidence>
<reference evidence="1 2" key="1">
    <citation type="journal article" date="2022" name="New Phytol.">
        <title>Ecological generalism drives hyperdiversity of secondary metabolite gene clusters in xylarialean endophytes.</title>
        <authorList>
            <person name="Franco M.E.E."/>
            <person name="Wisecaver J.H."/>
            <person name="Arnold A.E."/>
            <person name="Ju Y.M."/>
            <person name="Slot J.C."/>
            <person name="Ahrendt S."/>
            <person name="Moore L.P."/>
            <person name="Eastman K.E."/>
            <person name="Scott K."/>
            <person name="Konkel Z."/>
            <person name="Mondo S.J."/>
            <person name="Kuo A."/>
            <person name="Hayes R.D."/>
            <person name="Haridas S."/>
            <person name="Andreopoulos B."/>
            <person name="Riley R."/>
            <person name="LaButti K."/>
            <person name="Pangilinan J."/>
            <person name="Lipzen A."/>
            <person name="Amirebrahimi M."/>
            <person name="Yan J."/>
            <person name="Adam C."/>
            <person name="Keymanesh K."/>
            <person name="Ng V."/>
            <person name="Louie K."/>
            <person name="Northen T."/>
            <person name="Drula E."/>
            <person name="Henrissat B."/>
            <person name="Hsieh H.M."/>
            <person name="Youens-Clark K."/>
            <person name="Lutzoni F."/>
            <person name="Miadlikowska J."/>
            <person name="Eastwood D.C."/>
            <person name="Hamelin R.C."/>
            <person name="Grigoriev I.V."/>
            <person name="U'Ren J.M."/>
        </authorList>
    </citation>
    <scope>NUCLEOTIDE SEQUENCE [LARGE SCALE GENOMIC DNA]</scope>
    <source>
        <strain evidence="1 2">CBS 119005</strain>
    </source>
</reference>
<protein>
    <submittedName>
        <fullName evidence="1">Acetyl-CoA synthetase-like protein</fullName>
    </submittedName>
</protein>
<name>A0ACB9YUI7_9PEZI</name>
<gene>
    <name evidence="1" type="ORF">F4820DRAFT_389933</name>
</gene>
<keyword evidence="2" id="KW-1185">Reference proteome</keyword>
<comment type="caution">
    <text evidence="1">The sequence shown here is derived from an EMBL/GenBank/DDBJ whole genome shotgun (WGS) entry which is preliminary data.</text>
</comment>
<proteinExistence type="predicted"/>
<dbReference type="Proteomes" id="UP001497700">
    <property type="component" value="Unassembled WGS sequence"/>
</dbReference>